<accession>A0A382HMB6</accession>
<dbReference type="InterPro" id="IPR036909">
    <property type="entry name" value="Cyt_c-like_dom_sf"/>
</dbReference>
<feature type="non-terminal residue" evidence="1">
    <location>
        <position position="105"/>
    </location>
</feature>
<reference evidence="1" key="1">
    <citation type="submission" date="2018-05" db="EMBL/GenBank/DDBJ databases">
        <authorList>
            <person name="Lanie J.A."/>
            <person name="Ng W.-L."/>
            <person name="Kazmierczak K.M."/>
            <person name="Andrzejewski T.M."/>
            <person name="Davidsen T.M."/>
            <person name="Wayne K.J."/>
            <person name="Tettelin H."/>
            <person name="Glass J.I."/>
            <person name="Rusch D."/>
            <person name="Podicherti R."/>
            <person name="Tsui H.-C.T."/>
            <person name="Winkler M.E."/>
        </authorList>
    </citation>
    <scope>NUCLEOTIDE SEQUENCE</scope>
</reference>
<name>A0A382HMB6_9ZZZZ</name>
<evidence type="ECO:0000313" key="1">
    <source>
        <dbReference type="EMBL" id="SVB88087.1"/>
    </source>
</evidence>
<organism evidence="1">
    <name type="scientific">marine metagenome</name>
    <dbReference type="NCBI Taxonomy" id="408172"/>
    <lineage>
        <taxon>unclassified sequences</taxon>
        <taxon>metagenomes</taxon>
        <taxon>ecological metagenomes</taxon>
    </lineage>
</organism>
<dbReference type="AlphaFoldDB" id="A0A382HMB6"/>
<sequence>MNINLTACVIGIVASLLTESILAQQVTFSRDIAPIFQEKCESCHRVGAMAPMPLVTFDDVRPWARAIKRVITAGEMPPWQIDKSAGVRNFKNDRSLKSDQIDTII</sequence>
<protein>
    <recommendedName>
        <fullName evidence="2">Cytochrome c domain-containing protein</fullName>
    </recommendedName>
</protein>
<dbReference type="EMBL" id="UINC01061960">
    <property type="protein sequence ID" value="SVB88087.1"/>
    <property type="molecule type" value="Genomic_DNA"/>
</dbReference>
<gene>
    <name evidence="1" type="ORF">METZ01_LOCUS240941</name>
</gene>
<dbReference type="GO" id="GO:0020037">
    <property type="term" value="F:heme binding"/>
    <property type="evidence" value="ECO:0007669"/>
    <property type="project" value="InterPro"/>
</dbReference>
<evidence type="ECO:0008006" key="2">
    <source>
        <dbReference type="Google" id="ProtNLM"/>
    </source>
</evidence>
<proteinExistence type="predicted"/>
<dbReference type="SUPFAM" id="SSF46626">
    <property type="entry name" value="Cytochrome c"/>
    <property type="match status" value="1"/>
</dbReference>
<dbReference type="GO" id="GO:0009055">
    <property type="term" value="F:electron transfer activity"/>
    <property type="evidence" value="ECO:0007669"/>
    <property type="project" value="InterPro"/>
</dbReference>